<dbReference type="InterPro" id="IPR051601">
    <property type="entry name" value="Serine_prot/Carboxylest_S33"/>
</dbReference>
<evidence type="ECO:0000256" key="1">
    <source>
        <dbReference type="ARBA" id="ARBA00010088"/>
    </source>
</evidence>
<keyword evidence="2 5" id="KW-0732">Signal</keyword>
<evidence type="ECO:0000313" key="8">
    <source>
        <dbReference type="Proteomes" id="UP001595955"/>
    </source>
</evidence>
<dbReference type="InterPro" id="IPR013595">
    <property type="entry name" value="Pept_S33_TAP-like_C"/>
</dbReference>
<organism evidence="7 8">
    <name type="scientific">Georgenia faecalis</name>
    <dbReference type="NCBI Taxonomy" id="2483799"/>
    <lineage>
        <taxon>Bacteria</taxon>
        <taxon>Bacillati</taxon>
        <taxon>Actinomycetota</taxon>
        <taxon>Actinomycetes</taxon>
        <taxon>Micrococcales</taxon>
        <taxon>Bogoriellaceae</taxon>
        <taxon>Georgenia</taxon>
    </lineage>
</organism>
<dbReference type="Pfam" id="PF08386">
    <property type="entry name" value="Abhydrolase_4"/>
    <property type="match status" value="1"/>
</dbReference>
<gene>
    <name evidence="7" type="ORF">ACFO3F_00590</name>
</gene>
<comment type="similarity">
    <text evidence="1">Belongs to the peptidase S33 family.</text>
</comment>
<keyword evidence="3 7" id="KW-0378">Hydrolase</keyword>
<proteinExistence type="inferred from homology"/>
<feature type="chain" id="PRO_5047028458" evidence="5">
    <location>
        <begin position="22"/>
        <end position="519"/>
    </location>
</feature>
<feature type="domain" description="Peptidase S33 tripeptidyl aminopeptidase-like C-terminal" evidence="6">
    <location>
        <begin position="418"/>
        <end position="519"/>
    </location>
</feature>
<dbReference type="RefSeq" id="WP_244925325.1">
    <property type="nucleotide sequence ID" value="NZ_CP033325.1"/>
</dbReference>
<dbReference type="GO" id="GO:0016787">
    <property type="term" value="F:hydrolase activity"/>
    <property type="evidence" value="ECO:0007669"/>
    <property type="project" value="UniProtKB-KW"/>
</dbReference>
<dbReference type="Proteomes" id="UP001595955">
    <property type="component" value="Unassembled WGS sequence"/>
</dbReference>
<evidence type="ECO:0000259" key="6">
    <source>
        <dbReference type="Pfam" id="PF08386"/>
    </source>
</evidence>
<name>A0ABV9D542_9MICO</name>
<protein>
    <submittedName>
        <fullName evidence="7">Alpha/beta hydrolase</fullName>
    </submittedName>
</protein>
<feature type="compositionally biased region" description="Polar residues" evidence="4">
    <location>
        <begin position="36"/>
        <end position="45"/>
    </location>
</feature>
<keyword evidence="8" id="KW-1185">Reference proteome</keyword>
<dbReference type="PANTHER" id="PTHR43248">
    <property type="entry name" value="2-SUCCINYL-6-HYDROXY-2,4-CYCLOHEXADIENE-1-CARBOXYLATE SYNTHASE"/>
    <property type="match status" value="1"/>
</dbReference>
<dbReference type="InterPro" id="IPR029058">
    <property type="entry name" value="AB_hydrolase_fold"/>
</dbReference>
<dbReference type="SUPFAM" id="SSF53474">
    <property type="entry name" value="alpha/beta-Hydrolases"/>
    <property type="match status" value="1"/>
</dbReference>
<dbReference type="EMBL" id="JBHSGF010000001">
    <property type="protein sequence ID" value="MFC4553732.1"/>
    <property type="molecule type" value="Genomic_DNA"/>
</dbReference>
<dbReference type="PROSITE" id="PS51257">
    <property type="entry name" value="PROKAR_LIPOPROTEIN"/>
    <property type="match status" value="1"/>
</dbReference>
<accession>A0ABV9D542</accession>
<reference evidence="8" key="1">
    <citation type="journal article" date="2019" name="Int. J. Syst. Evol. Microbiol.">
        <title>The Global Catalogue of Microorganisms (GCM) 10K type strain sequencing project: providing services to taxonomists for standard genome sequencing and annotation.</title>
        <authorList>
            <consortium name="The Broad Institute Genomics Platform"/>
            <consortium name="The Broad Institute Genome Sequencing Center for Infectious Disease"/>
            <person name="Wu L."/>
            <person name="Ma J."/>
        </authorList>
    </citation>
    <scope>NUCLEOTIDE SEQUENCE [LARGE SCALE GENOMIC DNA]</scope>
    <source>
        <strain evidence="8">JCM 3369</strain>
    </source>
</reference>
<feature type="region of interest" description="Disordered" evidence="4">
    <location>
        <begin position="29"/>
        <end position="49"/>
    </location>
</feature>
<sequence length="519" mass="54589">MFRAPRLAALSALLVGALALAGCTASETDDDRAADSVTTAPSASTEPVEMPAAPAGLEAYYDQDVAWEACGDDFECARVEVPLDYAVPDGERIELALKRLPAEDGDARIGSLLINPGGPGGSGVQLVEAADFLFSADVRERFDLVGFDPRGVNESDAVECVSDAELDEMRSTEYDVETPEGLAEFTASATELGEKCAAGTGPLLAHVDTESAARDLDILRDVVGDPQLYYFGYSYGTFLGAIYAETFPANVGRMVLDGAVDPALDSAALVMGQAVGFENAIRAYAEDCLAGDDCPLKGDVDDAVGQIQDLLATAEATPLPTGSDRELTGSLAASGIIMTLYDNEYWPLLTSALDAAMYDGDGSQLLFLADVSAEREEDGSYLTNSTEAFNAINCLDYPAEADLAQMQAQAAELAEASPTFGEMLAYGDITCDVWPYPSTAERTEVHAEGAAPILVIGTTGDPATPYEWSVSLAEQLADAVLVTYEGEGHTAYGRSNSCVTEAVDTYLIEGTLPEDGLTC</sequence>
<evidence type="ECO:0000313" key="7">
    <source>
        <dbReference type="EMBL" id="MFC4553732.1"/>
    </source>
</evidence>
<evidence type="ECO:0000256" key="4">
    <source>
        <dbReference type="SAM" id="MobiDB-lite"/>
    </source>
</evidence>
<evidence type="ECO:0000256" key="3">
    <source>
        <dbReference type="ARBA" id="ARBA00022801"/>
    </source>
</evidence>
<dbReference type="Gene3D" id="3.40.50.1820">
    <property type="entry name" value="alpha/beta hydrolase"/>
    <property type="match status" value="1"/>
</dbReference>
<dbReference type="PANTHER" id="PTHR43248:SF29">
    <property type="entry name" value="TRIPEPTIDYL AMINOPEPTIDASE"/>
    <property type="match status" value="1"/>
</dbReference>
<evidence type="ECO:0000256" key="5">
    <source>
        <dbReference type="SAM" id="SignalP"/>
    </source>
</evidence>
<comment type="caution">
    <text evidence="7">The sequence shown here is derived from an EMBL/GenBank/DDBJ whole genome shotgun (WGS) entry which is preliminary data.</text>
</comment>
<feature type="signal peptide" evidence="5">
    <location>
        <begin position="1"/>
        <end position="21"/>
    </location>
</feature>
<evidence type="ECO:0000256" key="2">
    <source>
        <dbReference type="ARBA" id="ARBA00022729"/>
    </source>
</evidence>